<dbReference type="SUPFAM" id="SSF53474">
    <property type="entry name" value="alpha/beta-Hydrolases"/>
    <property type="match status" value="1"/>
</dbReference>
<dbReference type="Gene3D" id="3.40.50.1820">
    <property type="entry name" value="alpha/beta hydrolase"/>
    <property type="match status" value="1"/>
</dbReference>
<accession>A0A557RCH7</accession>
<dbReference type="Proteomes" id="UP000318349">
    <property type="component" value="Unassembled WGS sequence"/>
</dbReference>
<dbReference type="InterPro" id="IPR017531">
    <property type="entry name" value="Hydrolase-1_PEP"/>
</dbReference>
<feature type="domain" description="Serine aminopeptidase S33" evidence="1">
    <location>
        <begin position="51"/>
        <end position="153"/>
    </location>
</feature>
<dbReference type="AlphaFoldDB" id="A0A557RCH7"/>
<dbReference type="InterPro" id="IPR022742">
    <property type="entry name" value="Hydrolase_4"/>
</dbReference>
<dbReference type="InterPro" id="IPR029058">
    <property type="entry name" value="AB_hydrolase_fold"/>
</dbReference>
<dbReference type="NCBIfam" id="TIGR03100">
    <property type="entry name" value="hydr1_PEP"/>
    <property type="match status" value="1"/>
</dbReference>
<evidence type="ECO:0000313" key="2">
    <source>
        <dbReference type="EMBL" id="TVO75018.1"/>
    </source>
</evidence>
<name>A0A557RCH7_9RHOO</name>
<protein>
    <submittedName>
        <fullName evidence="2">Hydrolase 1, exosortase A system-associated</fullName>
    </submittedName>
</protein>
<sequence>MGASVSFSEQPLVFSCQGDLLVGVVCRPEKPASVAVLIVVGGPQYRAGSHRQFVLLARALAEQGIASFRFDVRGMGDASGEPLGFAATAEDISAALAVFSQVEPSVSRFVLWGLCDGATAAAIYAPNDPRVCGLVLLNPWVRTASSQARTYLKHYYPKRLLDADFWRKLLRGQIRLSDAIRRFIGTIPDLIGPRETRESNAPELAGKIVDALHQAHGRSLIVLSGRDYVAREFEEAVAEVPLFSELVAGDRIDLLHLKAADHTFSSASHRNAVADATAKWVKIAGRCDATL</sequence>
<organism evidence="2 3">
    <name type="scientific">Denitromonas halophila</name>
    <dbReference type="NCBI Taxonomy" id="1629404"/>
    <lineage>
        <taxon>Bacteria</taxon>
        <taxon>Pseudomonadati</taxon>
        <taxon>Pseudomonadota</taxon>
        <taxon>Betaproteobacteria</taxon>
        <taxon>Rhodocyclales</taxon>
        <taxon>Zoogloeaceae</taxon>
        <taxon>Denitromonas</taxon>
    </lineage>
</organism>
<evidence type="ECO:0000259" key="1">
    <source>
        <dbReference type="Pfam" id="PF12146"/>
    </source>
</evidence>
<dbReference type="PANTHER" id="PTHR43265">
    <property type="entry name" value="ESTERASE ESTD"/>
    <property type="match status" value="1"/>
</dbReference>
<comment type="caution">
    <text evidence="2">The sequence shown here is derived from an EMBL/GenBank/DDBJ whole genome shotgun (WGS) entry which is preliminary data.</text>
</comment>
<evidence type="ECO:0000313" key="3">
    <source>
        <dbReference type="Proteomes" id="UP000318349"/>
    </source>
</evidence>
<dbReference type="GO" id="GO:0052689">
    <property type="term" value="F:carboxylic ester hydrolase activity"/>
    <property type="evidence" value="ECO:0007669"/>
    <property type="project" value="TreeGrafter"/>
</dbReference>
<keyword evidence="2" id="KW-0378">Hydrolase</keyword>
<proteinExistence type="predicted"/>
<dbReference type="Pfam" id="PF12146">
    <property type="entry name" value="Hydrolase_4"/>
    <property type="match status" value="1"/>
</dbReference>
<gene>
    <name evidence="2" type="ORF">FHP89_14510</name>
</gene>
<dbReference type="EMBL" id="VMNI01000014">
    <property type="protein sequence ID" value="TVO75018.1"/>
    <property type="molecule type" value="Genomic_DNA"/>
</dbReference>
<reference evidence="2 3" key="1">
    <citation type="submission" date="2019-07" db="EMBL/GenBank/DDBJ databases">
        <title>The pathways for chlorine oxyanion respiration interact through the shared metabolite chlorate.</title>
        <authorList>
            <person name="Barnum T.P."/>
            <person name="Cheng Y."/>
            <person name="Hill K.A."/>
            <person name="Lucas L.N."/>
            <person name="Carlson H.K."/>
            <person name="Coates J.D."/>
        </authorList>
    </citation>
    <scope>NUCLEOTIDE SEQUENCE [LARGE SCALE GENOMIC DNA]</scope>
    <source>
        <strain evidence="2 3">SFB-1</strain>
    </source>
</reference>
<dbReference type="PANTHER" id="PTHR43265:SF1">
    <property type="entry name" value="ESTERASE ESTD"/>
    <property type="match status" value="1"/>
</dbReference>
<dbReference type="InterPro" id="IPR053145">
    <property type="entry name" value="AB_hydrolase_Est10"/>
</dbReference>